<sequence>MGRSHSDGFSKLIAVMQTAWFMVQLFARWAKGLPVMELKVMTLAFAAMNVLIYLFWWDKP</sequence>
<evidence type="ECO:0000313" key="3">
    <source>
        <dbReference type="Proteomes" id="UP000053593"/>
    </source>
</evidence>
<keyword evidence="1" id="KW-0812">Transmembrane</keyword>
<keyword evidence="1" id="KW-1133">Transmembrane helix</keyword>
<proteinExistence type="predicted"/>
<dbReference type="Proteomes" id="UP000053593">
    <property type="component" value="Unassembled WGS sequence"/>
</dbReference>
<organism evidence="2 3">
    <name type="scientific">Collybiopsis luxurians FD-317 M1</name>
    <dbReference type="NCBI Taxonomy" id="944289"/>
    <lineage>
        <taxon>Eukaryota</taxon>
        <taxon>Fungi</taxon>
        <taxon>Dikarya</taxon>
        <taxon>Basidiomycota</taxon>
        <taxon>Agaricomycotina</taxon>
        <taxon>Agaricomycetes</taxon>
        <taxon>Agaricomycetidae</taxon>
        <taxon>Agaricales</taxon>
        <taxon>Marasmiineae</taxon>
        <taxon>Omphalotaceae</taxon>
        <taxon>Collybiopsis</taxon>
        <taxon>Collybiopsis luxurians</taxon>
    </lineage>
</organism>
<gene>
    <name evidence="2" type="ORF">GYMLUDRAFT_178257</name>
</gene>
<accession>A0A0D0CG92</accession>
<feature type="transmembrane region" description="Helical" evidence="1">
    <location>
        <begin position="36"/>
        <end position="56"/>
    </location>
</feature>
<feature type="transmembrane region" description="Helical" evidence="1">
    <location>
        <begin position="12"/>
        <end position="30"/>
    </location>
</feature>
<evidence type="ECO:0000256" key="1">
    <source>
        <dbReference type="SAM" id="Phobius"/>
    </source>
</evidence>
<keyword evidence="1" id="KW-0472">Membrane</keyword>
<reference evidence="2 3" key="1">
    <citation type="submission" date="2014-04" db="EMBL/GenBank/DDBJ databases">
        <title>Evolutionary Origins and Diversification of the Mycorrhizal Mutualists.</title>
        <authorList>
            <consortium name="DOE Joint Genome Institute"/>
            <consortium name="Mycorrhizal Genomics Consortium"/>
            <person name="Kohler A."/>
            <person name="Kuo A."/>
            <person name="Nagy L.G."/>
            <person name="Floudas D."/>
            <person name="Copeland A."/>
            <person name="Barry K.W."/>
            <person name="Cichocki N."/>
            <person name="Veneault-Fourrey C."/>
            <person name="LaButti K."/>
            <person name="Lindquist E.A."/>
            <person name="Lipzen A."/>
            <person name="Lundell T."/>
            <person name="Morin E."/>
            <person name="Murat C."/>
            <person name="Riley R."/>
            <person name="Ohm R."/>
            <person name="Sun H."/>
            <person name="Tunlid A."/>
            <person name="Henrissat B."/>
            <person name="Grigoriev I.V."/>
            <person name="Hibbett D.S."/>
            <person name="Martin F."/>
        </authorList>
    </citation>
    <scope>NUCLEOTIDE SEQUENCE [LARGE SCALE GENOMIC DNA]</scope>
    <source>
        <strain evidence="2 3">FD-317 M1</strain>
    </source>
</reference>
<dbReference type="OrthoDB" id="3029001at2759"/>
<dbReference type="EMBL" id="KN834822">
    <property type="protein sequence ID" value="KIK53938.1"/>
    <property type="molecule type" value="Genomic_DNA"/>
</dbReference>
<dbReference type="HOGENOM" id="CLU_175725_0_0_1"/>
<name>A0A0D0CG92_9AGAR</name>
<dbReference type="PANTHER" id="PTHR35043">
    <property type="entry name" value="TRANSCRIPTION FACTOR DOMAIN-CONTAINING PROTEIN"/>
    <property type="match status" value="1"/>
</dbReference>
<feature type="non-terminal residue" evidence="2">
    <location>
        <position position="60"/>
    </location>
</feature>
<keyword evidence="3" id="KW-1185">Reference proteome</keyword>
<evidence type="ECO:0000313" key="2">
    <source>
        <dbReference type="EMBL" id="KIK53938.1"/>
    </source>
</evidence>
<protein>
    <submittedName>
        <fullName evidence="2">Uncharacterized protein</fullName>
    </submittedName>
</protein>
<dbReference type="PANTHER" id="PTHR35043:SF8">
    <property type="entry name" value="DUF4220 DOMAIN-CONTAINING PROTEIN"/>
    <property type="match status" value="1"/>
</dbReference>
<dbReference type="AlphaFoldDB" id="A0A0D0CG92"/>